<evidence type="ECO:0000313" key="2">
    <source>
        <dbReference type="Proteomes" id="UP001432027"/>
    </source>
</evidence>
<feature type="non-terminal residue" evidence="1">
    <location>
        <position position="1"/>
    </location>
</feature>
<proteinExistence type="predicted"/>
<name>A0AAV5TT49_9BILA</name>
<reference evidence="1" key="1">
    <citation type="submission" date="2023-10" db="EMBL/GenBank/DDBJ databases">
        <title>Genome assembly of Pristionchus species.</title>
        <authorList>
            <person name="Yoshida K."/>
            <person name="Sommer R.J."/>
        </authorList>
    </citation>
    <scope>NUCLEOTIDE SEQUENCE</scope>
    <source>
        <strain evidence="1">RS0144</strain>
    </source>
</reference>
<evidence type="ECO:0000313" key="1">
    <source>
        <dbReference type="EMBL" id="GMS97476.1"/>
    </source>
</evidence>
<feature type="non-terminal residue" evidence="1">
    <location>
        <position position="151"/>
    </location>
</feature>
<dbReference type="AlphaFoldDB" id="A0AAV5TT49"/>
<gene>
    <name evidence="1" type="ORF">PENTCL1PPCAC_19651</name>
</gene>
<sequence>ASTVACRGWGGGKISLIFDLLSLSIRRSACLPSHARCRLCRMALEDSVQGASGDGVDLVLDAGRGEHSGIPTVLASDERGQLGVAHVEDSDGLPRGARLTLRPLYAHPEVSIVVDGHVAQMVISPTGLGTLLARRRCGVSGLLGFGAGLFR</sequence>
<organism evidence="1 2">
    <name type="scientific">Pristionchus entomophagus</name>
    <dbReference type="NCBI Taxonomy" id="358040"/>
    <lineage>
        <taxon>Eukaryota</taxon>
        <taxon>Metazoa</taxon>
        <taxon>Ecdysozoa</taxon>
        <taxon>Nematoda</taxon>
        <taxon>Chromadorea</taxon>
        <taxon>Rhabditida</taxon>
        <taxon>Rhabditina</taxon>
        <taxon>Diplogasteromorpha</taxon>
        <taxon>Diplogasteroidea</taxon>
        <taxon>Neodiplogasteridae</taxon>
        <taxon>Pristionchus</taxon>
    </lineage>
</organism>
<comment type="caution">
    <text evidence="1">The sequence shown here is derived from an EMBL/GenBank/DDBJ whole genome shotgun (WGS) entry which is preliminary data.</text>
</comment>
<keyword evidence="2" id="KW-1185">Reference proteome</keyword>
<protein>
    <submittedName>
        <fullName evidence="1">Uncharacterized protein</fullName>
    </submittedName>
</protein>
<dbReference type="EMBL" id="BTSX01000004">
    <property type="protein sequence ID" value="GMS97476.1"/>
    <property type="molecule type" value="Genomic_DNA"/>
</dbReference>
<accession>A0AAV5TT49</accession>
<dbReference type="Proteomes" id="UP001432027">
    <property type="component" value="Unassembled WGS sequence"/>
</dbReference>